<dbReference type="AlphaFoldDB" id="A7NJ33"/>
<evidence type="ECO:0000259" key="2">
    <source>
        <dbReference type="Pfam" id="PF00437"/>
    </source>
</evidence>
<gene>
    <name evidence="3" type="ordered locus">Rcas_1404</name>
</gene>
<dbReference type="Gene3D" id="3.30.450.380">
    <property type="match status" value="1"/>
</dbReference>
<evidence type="ECO:0000256" key="1">
    <source>
        <dbReference type="ARBA" id="ARBA00006611"/>
    </source>
</evidence>
<name>A7NJ33_ROSCS</name>
<comment type="similarity">
    <text evidence="1">Belongs to the GSP E family.</text>
</comment>
<dbReference type="Proteomes" id="UP000000263">
    <property type="component" value="Chromosome"/>
</dbReference>
<dbReference type="GO" id="GO:0016887">
    <property type="term" value="F:ATP hydrolysis activity"/>
    <property type="evidence" value="ECO:0007669"/>
    <property type="project" value="InterPro"/>
</dbReference>
<sequence>MNHQPVHNPSAPPLAIEEDGGLATLLGGPTDTLAREAALREAAVLQAARDELQQAFSTDRRRHLLNPFAPAAERNAEVVLVLRQAIGQHRARGGPLARVPTDDETLLNLFAATIGWGPAQRYLDDPRVNEVKIIGRRIRVQESGKPFVTVAEQFAAAAEVRDRAMLLASLMGVHLDAQNPQETLPADHGTRIHATIPPRIPTEDGALICIRRGRRIAWDLHDVVQRGTFDQQMFDLLLLLARARCSFLIAGRTGSGKTALLEALANSWPGDPHILTIEDHMQEIHIRRTDLWTREQVNTQRDPDAFGRVAREALRQTPDLLCPGEIRGNEAGAVLALVLSDHPVITTLHARSCSEAIERFASFAAMPGAYMYEDRRTDALRDAASGFDVVIKVDNWEELGLRLITDVALLNGVVVEDGVIRPALTPLAKVDIRPDGRIVWHCRATVGHNGLLEWTGSDQTPASLREKLIRARALAQVRQNATTLDAVADAITRARTHTLAGAPERALAALRSAWTQRRDPRLIGAAQDILSQTSAAFAGVIEQANAEGAALQRLINANRWRDARLALDAIMTDLAITAHAAPPGGWEAVEMRIRQGIAAETDAEEARIEAERAFEQGHARLAVDILARFTPSDLPITIALPLIRVRERAMEYLVNAGQGSEDALATVRAQRQALEASNGSGAQPH</sequence>
<dbReference type="RefSeq" id="WP_012119928.1">
    <property type="nucleotide sequence ID" value="NC_009767.1"/>
</dbReference>
<dbReference type="OrthoDB" id="9810761at2"/>
<dbReference type="STRING" id="383372.Rcas_1404"/>
<evidence type="ECO:0000313" key="3">
    <source>
        <dbReference type="EMBL" id="ABU57499.1"/>
    </source>
</evidence>
<dbReference type="InterPro" id="IPR050921">
    <property type="entry name" value="T4SS_GSP_E_ATPase"/>
</dbReference>
<proteinExistence type="inferred from homology"/>
<dbReference type="SUPFAM" id="SSF52540">
    <property type="entry name" value="P-loop containing nucleoside triphosphate hydrolases"/>
    <property type="match status" value="1"/>
</dbReference>
<accession>A7NJ33</accession>
<dbReference type="KEGG" id="rca:Rcas_1404"/>
<protein>
    <submittedName>
        <fullName evidence="3">Type II secretion system protein E</fullName>
    </submittedName>
</protein>
<dbReference type="HOGENOM" id="CLU_415445_0_0_0"/>
<feature type="domain" description="Bacterial type II secretion system protein E" evidence="2">
    <location>
        <begin position="190"/>
        <end position="367"/>
    </location>
</feature>
<keyword evidence="4" id="KW-1185">Reference proteome</keyword>
<dbReference type="Pfam" id="PF00437">
    <property type="entry name" value="T2SSE"/>
    <property type="match status" value="1"/>
</dbReference>
<evidence type="ECO:0000313" key="4">
    <source>
        <dbReference type="Proteomes" id="UP000000263"/>
    </source>
</evidence>
<dbReference type="Gene3D" id="3.40.50.300">
    <property type="entry name" value="P-loop containing nucleotide triphosphate hydrolases"/>
    <property type="match status" value="1"/>
</dbReference>
<dbReference type="InterPro" id="IPR027417">
    <property type="entry name" value="P-loop_NTPase"/>
</dbReference>
<organism evidence="3 4">
    <name type="scientific">Roseiflexus castenholzii (strain DSM 13941 / HLO8)</name>
    <dbReference type="NCBI Taxonomy" id="383372"/>
    <lineage>
        <taxon>Bacteria</taxon>
        <taxon>Bacillati</taxon>
        <taxon>Chloroflexota</taxon>
        <taxon>Chloroflexia</taxon>
        <taxon>Chloroflexales</taxon>
        <taxon>Roseiflexineae</taxon>
        <taxon>Roseiflexaceae</taxon>
        <taxon>Roseiflexus</taxon>
    </lineage>
</organism>
<dbReference type="eggNOG" id="COG0630">
    <property type="taxonomic scope" value="Bacteria"/>
</dbReference>
<dbReference type="PANTHER" id="PTHR30486:SF6">
    <property type="entry name" value="TYPE IV PILUS RETRACTATION ATPASE PILT"/>
    <property type="match status" value="1"/>
</dbReference>
<dbReference type="EMBL" id="CP000804">
    <property type="protein sequence ID" value="ABU57499.1"/>
    <property type="molecule type" value="Genomic_DNA"/>
</dbReference>
<dbReference type="InterPro" id="IPR001482">
    <property type="entry name" value="T2SS/T4SS_dom"/>
</dbReference>
<reference evidence="3 4" key="1">
    <citation type="submission" date="2007-08" db="EMBL/GenBank/DDBJ databases">
        <title>Complete sequence of Roseiflexus castenholzii DSM 13941.</title>
        <authorList>
            <consortium name="US DOE Joint Genome Institute"/>
            <person name="Copeland A."/>
            <person name="Lucas S."/>
            <person name="Lapidus A."/>
            <person name="Barry K."/>
            <person name="Glavina del Rio T."/>
            <person name="Dalin E."/>
            <person name="Tice H."/>
            <person name="Pitluck S."/>
            <person name="Thompson L.S."/>
            <person name="Brettin T."/>
            <person name="Bruce D."/>
            <person name="Detter J.C."/>
            <person name="Han C."/>
            <person name="Tapia R."/>
            <person name="Schmutz J."/>
            <person name="Larimer F."/>
            <person name="Land M."/>
            <person name="Hauser L."/>
            <person name="Kyrpides N."/>
            <person name="Mikhailova N."/>
            <person name="Bryant D.A."/>
            <person name="Hanada S."/>
            <person name="Tsukatani Y."/>
            <person name="Richardson P."/>
        </authorList>
    </citation>
    <scope>NUCLEOTIDE SEQUENCE [LARGE SCALE GENOMIC DNA]</scope>
    <source>
        <strain evidence="4">DSM 13941 / HLO8</strain>
    </source>
</reference>
<dbReference type="PANTHER" id="PTHR30486">
    <property type="entry name" value="TWITCHING MOTILITY PROTEIN PILT"/>
    <property type="match status" value="1"/>
</dbReference>